<organism evidence="1 2">
    <name type="scientific">Vibrio rotiferianus</name>
    <dbReference type="NCBI Taxonomy" id="190895"/>
    <lineage>
        <taxon>Bacteria</taxon>
        <taxon>Pseudomonadati</taxon>
        <taxon>Pseudomonadota</taxon>
        <taxon>Gammaproteobacteria</taxon>
        <taxon>Vibrionales</taxon>
        <taxon>Vibrionaceae</taxon>
        <taxon>Vibrio</taxon>
    </lineage>
</organism>
<name>A0A510IF71_9VIBR</name>
<accession>A0A510IF71</accession>
<dbReference type="Proteomes" id="UP000315115">
    <property type="component" value="Plasmid pAM7"/>
</dbReference>
<proteinExistence type="predicted"/>
<keyword evidence="1" id="KW-0614">Plasmid</keyword>
<sequence length="292" mass="33465">MISTSAVTINELQFDGSKLTKAKVLSIALIEHIPALKRLMEGSLIFLAKYPIQTYCKAVESVGKITGTQPELPPEEEIVGHFSDQNGLCGAILYDPQKKKLLNTWFTDTDYVTPKMKQLQDESNCLSSAYTTVANQEGEPEINHLIRALRPLANIVSDTKLYHYIEICQATDIDKRLRRKNKVEMTTEQSQQWYDDGEIIGIKSNQNGDEDTYIRRVEHWQSFPIDSLNAEWVSQTLKAPSQILMNWAVTKQWLMEHISEEFDEIEARIDKEDLIYESVKQAFSNAPFIEIF</sequence>
<geneLocation type="plasmid" evidence="2">
    <name>pam7 dna</name>
</geneLocation>
<gene>
    <name evidence="1" type="ORF">VroAM7_50250</name>
</gene>
<evidence type="ECO:0000313" key="2">
    <source>
        <dbReference type="Proteomes" id="UP000315115"/>
    </source>
</evidence>
<protein>
    <submittedName>
        <fullName evidence="1">Uncharacterized protein</fullName>
    </submittedName>
</protein>
<dbReference type="EMBL" id="AP019800">
    <property type="protein sequence ID" value="BBL92372.1"/>
    <property type="molecule type" value="Genomic_DNA"/>
</dbReference>
<dbReference type="RefSeq" id="WP_143694329.1">
    <property type="nucleotide sequence ID" value="NZ_AP019800.1"/>
</dbReference>
<dbReference type="AlphaFoldDB" id="A0A510IF71"/>
<evidence type="ECO:0000313" key="1">
    <source>
        <dbReference type="EMBL" id="BBL92372.1"/>
    </source>
</evidence>
<reference evidence="2" key="1">
    <citation type="submission" date="2019-07" db="EMBL/GenBank/DDBJ databases">
        <title>Complete Genome Sequences of Vibrion rotiferianus strain AM7.</title>
        <authorList>
            <person name="Miyazaki K."/>
            <person name="Wiseschart A."/>
            <person name="Pootanakit K."/>
            <person name="Ishimori K."/>
            <person name="Kitahara K."/>
        </authorList>
    </citation>
    <scope>NUCLEOTIDE SEQUENCE [LARGE SCALE GENOMIC DNA]</scope>
    <source>
        <strain evidence="2">AM7</strain>
        <plasmid evidence="2">pam7 dna</plasmid>
    </source>
</reference>